<evidence type="ECO:0000256" key="12">
    <source>
        <dbReference type="ARBA" id="ARBA00022840"/>
    </source>
</evidence>
<protein>
    <recommendedName>
        <fullName evidence="5">Magnesium-transporting ATPase, P-type 1</fullName>
        <ecNumber evidence="4">7.2.2.14</ecNumber>
    </recommendedName>
    <alternativeName>
        <fullName evidence="18">Mg(2+) transport ATPase, P-type 1</fullName>
    </alternativeName>
</protein>
<dbReference type="Gene3D" id="2.70.150.10">
    <property type="entry name" value="Calcium-transporting ATPase, cytoplasmic transduction domain A"/>
    <property type="match status" value="1"/>
</dbReference>
<evidence type="ECO:0000256" key="6">
    <source>
        <dbReference type="ARBA" id="ARBA00022448"/>
    </source>
</evidence>
<keyword evidence="12" id="KW-0067">ATP-binding</keyword>
<dbReference type="NCBIfam" id="TIGR01494">
    <property type="entry name" value="ATPase_P-type"/>
    <property type="match status" value="2"/>
</dbReference>
<keyword evidence="10 20" id="KW-0812">Transmembrane</keyword>
<keyword evidence="8" id="KW-0997">Cell inner membrane</keyword>
<name>A0A383RJY8_PAEAL</name>
<evidence type="ECO:0000256" key="19">
    <source>
        <dbReference type="ARBA" id="ARBA00047295"/>
    </source>
</evidence>
<keyword evidence="15 20" id="KW-1133">Transmembrane helix</keyword>
<dbReference type="SUPFAM" id="SSF81653">
    <property type="entry name" value="Calcium ATPase, transduction domain A"/>
    <property type="match status" value="1"/>
</dbReference>
<dbReference type="InterPro" id="IPR023214">
    <property type="entry name" value="HAD_sf"/>
</dbReference>
<comment type="similarity">
    <text evidence="3">Belongs to the cation transport ATPase (P-type) (TC 3.A.3) family. Type IIIB subfamily.</text>
</comment>
<dbReference type="InterPro" id="IPR023298">
    <property type="entry name" value="ATPase_P-typ_TM_dom_sf"/>
</dbReference>
<dbReference type="AlphaFoldDB" id="A0A383RJY8"/>
<proteinExistence type="inferred from homology"/>
<dbReference type="InterPro" id="IPR059000">
    <property type="entry name" value="ATPase_P-type_domA"/>
</dbReference>
<dbReference type="NCBIfam" id="NF011702">
    <property type="entry name" value="PRK15122.1"/>
    <property type="match status" value="1"/>
</dbReference>
<reference evidence="23" key="1">
    <citation type="submission" date="2018-08" db="EMBL/GenBank/DDBJ databases">
        <authorList>
            <person name="Chevrot R."/>
        </authorList>
    </citation>
    <scope>NUCLEOTIDE SEQUENCE [LARGE SCALE GENOMIC DNA]</scope>
</reference>
<dbReference type="InterPro" id="IPR044492">
    <property type="entry name" value="P_typ_ATPase_HD_dom"/>
</dbReference>
<dbReference type="GO" id="GO:0015444">
    <property type="term" value="F:P-type magnesium transporter activity"/>
    <property type="evidence" value="ECO:0007669"/>
    <property type="project" value="UniProtKB-EC"/>
</dbReference>
<dbReference type="GO" id="GO:0005886">
    <property type="term" value="C:plasma membrane"/>
    <property type="evidence" value="ECO:0007669"/>
    <property type="project" value="UniProtKB-SubCell"/>
</dbReference>
<dbReference type="NCBIfam" id="TIGR01524">
    <property type="entry name" value="ATPase-IIIB_Mg"/>
    <property type="match status" value="1"/>
</dbReference>
<comment type="subcellular location">
    <subcellularLocation>
        <location evidence="2">Cell inner membrane</location>
        <topology evidence="2">Multi-pass membrane protein</topology>
    </subcellularLocation>
</comment>
<keyword evidence="22" id="KW-0378">Hydrolase</keyword>
<dbReference type="InterPro" id="IPR006415">
    <property type="entry name" value="P-type_ATPase_IIIB"/>
</dbReference>
<evidence type="ECO:0000256" key="15">
    <source>
        <dbReference type="ARBA" id="ARBA00022989"/>
    </source>
</evidence>
<dbReference type="SFLD" id="SFLDS00003">
    <property type="entry name" value="Haloacid_Dehalogenase"/>
    <property type="match status" value="1"/>
</dbReference>
<organism evidence="22 23">
    <name type="scientific">Paenibacillus alvei</name>
    <name type="common">Bacillus alvei</name>
    <dbReference type="NCBI Taxonomy" id="44250"/>
    <lineage>
        <taxon>Bacteria</taxon>
        <taxon>Bacillati</taxon>
        <taxon>Bacillota</taxon>
        <taxon>Bacilli</taxon>
        <taxon>Bacillales</taxon>
        <taxon>Paenibacillaceae</taxon>
        <taxon>Paenibacillus</taxon>
    </lineage>
</organism>
<feature type="transmembrane region" description="Helical" evidence="20">
    <location>
        <begin position="277"/>
        <end position="298"/>
    </location>
</feature>
<evidence type="ECO:0000256" key="10">
    <source>
        <dbReference type="ARBA" id="ARBA00022692"/>
    </source>
</evidence>
<dbReference type="EMBL" id="LS992241">
    <property type="protein sequence ID" value="SYX87345.1"/>
    <property type="molecule type" value="Genomic_DNA"/>
</dbReference>
<feature type="transmembrane region" description="Helical" evidence="20">
    <location>
        <begin position="762"/>
        <end position="788"/>
    </location>
</feature>
<keyword evidence="13" id="KW-0460">Magnesium</keyword>
<evidence type="ECO:0000256" key="3">
    <source>
        <dbReference type="ARBA" id="ARBA00008746"/>
    </source>
</evidence>
<dbReference type="InterPro" id="IPR023299">
    <property type="entry name" value="ATPase_P-typ_cyto_dom_N"/>
</dbReference>
<dbReference type="GO" id="GO:0016887">
    <property type="term" value="F:ATP hydrolysis activity"/>
    <property type="evidence" value="ECO:0007669"/>
    <property type="project" value="InterPro"/>
</dbReference>
<evidence type="ECO:0000256" key="4">
    <source>
        <dbReference type="ARBA" id="ARBA00012786"/>
    </source>
</evidence>
<evidence type="ECO:0000256" key="7">
    <source>
        <dbReference type="ARBA" id="ARBA00022475"/>
    </source>
</evidence>
<dbReference type="PROSITE" id="PS00154">
    <property type="entry name" value="ATPASE_E1_E2"/>
    <property type="match status" value="1"/>
</dbReference>
<keyword evidence="11" id="KW-0547">Nucleotide-binding</keyword>
<dbReference type="SUPFAM" id="SSF81660">
    <property type="entry name" value="Metal cation-transporting ATPase, ATP-binding domain N"/>
    <property type="match status" value="1"/>
</dbReference>
<dbReference type="Pfam" id="PF00689">
    <property type="entry name" value="Cation_ATPase_C"/>
    <property type="match status" value="1"/>
</dbReference>
<feature type="transmembrane region" description="Helical" evidence="20">
    <location>
        <begin position="794"/>
        <end position="815"/>
    </location>
</feature>
<evidence type="ECO:0000256" key="2">
    <source>
        <dbReference type="ARBA" id="ARBA00004429"/>
    </source>
</evidence>
<feature type="transmembrane region" description="Helical" evidence="20">
    <location>
        <begin position="310"/>
        <end position="334"/>
    </location>
</feature>
<dbReference type="Pfam" id="PF00122">
    <property type="entry name" value="E1-E2_ATPase"/>
    <property type="match status" value="1"/>
</dbReference>
<dbReference type="InterPro" id="IPR036412">
    <property type="entry name" value="HAD-like_sf"/>
</dbReference>
<dbReference type="SUPFAM" id="SSF56784">
    <property type="entry name" value="HAD-like"/>
    <property type="match status" value="1"/>
</dbReference>
<dbReference type="InterPro" id="IPR001757">
    <property type="entry name" value="P_typ_ATPase"/>
</dbReference>
<comment type="catalytic activity">
    <reaction evidence="19">
        <text>Mg(2+)(out) + ATP + H2O = Mg(2+)(in) + ADP + phosphate + H(+)</text>
        <dbReference type="Rhea" id="RHEA:10260"/>
        <dbReference type="ChEBI" id="CHEBI:15377"/>
        <dbReference type="ChEBI" id="CHEBI:15378"/>
        <dbReference type="ChEBI" id="CHEBI:18420"/>
        <dbReference type="ChEBI" id="CHEBI:30616"/>
        <dbReference type="ChEBI" id="CHEBI:43474"/>
        <dbReference type="ChEBI" id="CHEBI:456216"/>
        <dbReference type="EC" id="7.2.2.14"/>
    </reaction>
</comment>
<evidence type="ECO:0000256" key="1">
    <source>
        <dbReference type="ARBA" id="ARBA00003954"/>
    </source>
</evidence>
<keyword evidence="14" id="KW-1278">Translocase</keyword>
<keyword evidence="7" id="KW-1003">Cell membrane</keyword>
<evidence type="ECO:0000256" key="11">
    <source>
        <dbReference type="ARBA" id="ARBA00022741"/>
    </source>
</evidence>
<dbReference type="Pfam" id="PF00690">
    <property type="entry name" value="Cation_ATPase_N"/>
    <property type="match status" value="1"/>
</dbReference>
<evidence type="ECO:0000256" key="8">
    <source>
        <dbReference type="ARBA" id="ARBA00022519"/>
    </source>
</evidence>
<dbReference type="SFLD" id="SFLDF00027">
    <property type="entry name" value="p-type_atpase"/>
    <property type="match status" value="1"/>
</dbReference>
<dbReference type="SFLD" id="SFLDG00002">
    <property type="entry name" value="C1.7:_P-type_atpase_like"/>
    <property type="match status" value="1"/>
</dbReference>
<dbReference type="GO" id="GO:0005524">
    <property type="term" value="F:ATP binding"/>
    <property type="evidence" value="ECO:0007669"/>
    <property type="project" value="UniProtKB-KW"/>
</dbReference>
<dbReference type="SMART" id="SM00831">
    <property type="entry name" value="Cation_ATPase_N"/>
    <property type="match status" value="1"/>
</dbReference>
<keyword evidence="16" id="KW-0406">Ion transport</keyword>
<dbReference type="InterPro" id="IPR008250">
    <property type="entry name" value="ATPase_P-typ_transduc_dom_A_sf"/>
</dbReference>
<dbReference type="PRINTS" id="PR01836">
    <property type="entry name" value="MGATPASE"/>
</dbReference>
<sequence>MEMKVNQVKRKWSKYVSRRDADKENARLEQRLIEASESHVDDVLEELKTKPYGLDEMEAMRRLEEYGPNQVAYEKPPAWYIQLLRCFKNPFILVLLGLDVFSALTDDTEAVIIISTMVTISIIITFTQEFRSLRTAEKLKAMVKTTAAVIRGGQSREIDMEQLVPGDMIRLAAGDLIPADIRLLSAKDLLVMESALTGEAMPVEKRDIGVLPEQRRIKAIKTAKQALELDNMAYMGTTVVSGSATAVVVATGSQTYFGAMAHSLVGARPMTSFERGINSVSFVLIRFMLVMVPIIFFINGFSKGDWWDALFFGLSVAVGLTPEMLPVIVTSNLAKGAMAMSRQKVVVKRLNAIQNLGAMNVLCTDKTGTLTQDKIILEKHLNIHGEESEQVLRYAYLNSRYQTGLRNLLDHAVVERAEERGLAGLDLDYTKLDEIPFDFNRRRMSVVLSRKQGEHVLICKGAMEEMLSISGSMLDGKQAVGLEQDMKQQLLRKANEMNEDGLRVIGVAMKVLHDGSSRESYSAADEQGLVFVGYIGFLDPPKDSAAPAIAALLENGVAVKVLTGDNDAVTRKVCRDVGIDTGRIVLGKEIDELSDTALAELADKTTVFAKLNPMQKARIVRALQAKGHTVGFMGDGINDAISLKEADIGISVDTAVDIAKESADIILLEKSLMVLEKGIIEGRRTFGNMIKYIKMTASSNFGNVFSVLGASLFLPFLPMLPLHLLVQNLFYDVSQLSIPWDNMDKEFLKKPRSWDAKSIGRFMLFIGPTSSIFDFLTYGLMMFVFAANSPSDQALFHSGWFIEGLLSQTLIVHMIRTEKVPFIQSRASLPVMLLTGLIMLAGIMIPFSEFGEGIGLVPLPLSYFPWLAAILLGYCILTQSVKKWYIRRFNDWL</sequence>
<evidence type="ECO:0000256" key="17">
    <source>
        <dbReference type="ARBA" id="ARBA00023136"/>
    </source>
</evidence>
<keyword evidence="17 20" id="KW-0472">Membrane</keyword>
<dbReference type="InterPro" id="IPR018303">
    <property type="entry name" value="ATPase_P-typ_P_site"/>
</dbReference>
<gene>
    <name evidence="22" type="primary">mgtA</name>
    <name evidence="22" type="ORF">PBLR_15775</name>
</gene>
<dbReference type="RefSeq" id="WP_138188968.1">
    <property type="nucleotide sequence ID" value="NZ_LS992241.1"/>
</dbReference>
<dbReference type="PANTHER" id="PTHR42861">
    <property type="entry name" value="CALCIUM-TRANSPORTING ATPASE"/>
    <property type="match status" value="1"/>
</dbReference>
<evidence type="ECO:0000256" key="9">
    <source>
        <dbReference type="ARBA" id="ARBA00022553"/>
    </source>
</evidence>
<dbReference type="SUPFAM" id="SSF81665">
    <property type="entry name" value="Calcium ATPase, transmembrane domain M"/>
    <property type="match status" value="1"/>
</dbReference>
<evidence type="ECO:0000256" key="20">
    <source>
        <dbReference type="SAM" id="Phobius"/>
    </source>
</evidence>
<feature type="transmembrane region" description="Helical" evidence="20">
    <location>
        <begin position="827"/>
        <end position="847"/>
    </location>
</feature>
<evidence type="ECO:0000313" key="22">
    <source>
        <dbReference type="EMBL" id="SYX87345.1"/>
    </source>
</evidence>
<accession>A0A383RJY8</accession>
<dbReference type="Gene3D" id="3.40.50.1000">
    <property type="entry name" value="HAD superfamily/HAD-like"/>
    <property type="match status" value="1"/>
</dbReference>
<comment type="function">
    <text evidence="1">Mediates magnesium influx to the cytosol.</text>
</comment>
<evidence type="ECO:0000256" key="18">
    <source>
        <dbReference type="ARBA" id="ARBA00029806"/>
    </source>
</evidence>
<evidence type="ECO:0000259" key="21">
    <source>
        <dbReference type="SMART" id="SM00831"/>
    </source>
</evidence>
<dbReference type="CDD" id="cd02077">
    <property type="entry name" value="P-type_ATPase_Mg"/>
    <property type="match status" value="1"/>
</dbReference>
<evidence type="ECO:0000256" key="16">
    <source>
        <dbReference type="ARBA" id="ARBA00023065"/>
    </source>
</evidence>
<evidence type="ECO:0000256" key="14">
    <source>
        <dbReference type="ARBA" id="ARBA00022967"/>
    </source>
</evidence>
<dbReference type="Gene3D" id="1.20.1110.10">
    <property type="entry name" value="Calcium-transporting ATPase, transmembrane domain"/>
    <property type="match status" value="1"/>
</dbReference>
<evidence type="ECO:0000313" key="23">
    <source>
        <dbReference type="Proteomes" id="UP000304148"/>
    </source>
</evidence>
<evidence type="ECO:0000256" key="13">
    <source>
        <dbReference type="ARBA" id="ARBA00022842"/>
    </source>
</evidence>
<dbReference type="Gene3D" id="3.40.1110.10">
    <property type="entry name" value="Calcium-transporting ATPase, cytoplasmic domain N"/>
    <property type="match status" value="1"/>
</dbReference>
<feature type="transmembrane region" description="Helical" evidence="20">
    <location>
        <begin position="859"/>
        <end position="877"/>
    </location>
</feature>
<dbReference type="Pfam" id="PF13246">
    <property type="entry name" value="Cation_ATPase"/>
    <property type="match status" value="1"/>
</dbReference>
<feature type="domain" description="Cation-transporting P-type ATPase N-terminal" evidence="21">
    <location>
        <begin position="34"/>
        <end position="107"/>
    </location>
</feature>
<dbReference type="EC" id="7.2.2.14" evidence="4"/>
<dbReference type="InterPro" id="IPR004014">
    <property type="entry name" value="ATPase_P-typ_cation-transptr_N"/>
</dbReference>
<dbReference type="InterPro" id="IPR006068">
    <property type="entry name" value="ATPase_P-typ_cation-transptr_C"/>
</dbReference>
<keyword evidence="6" id="KW-0813">Transport</keyword>
<dbReference type="Proteomes" id="UP000304148">
    <property type="component" value="Chromosome"/>
</dbReference>
<keyword evidence="9" id="KW-0597">Phosphoprotein</keyword>
<evidence type="ECO:0000256" key="5">
    <source>
        <dbReference type="ARBA" id="ARBA00013555"/>
    </source>
</evidence>